<evidence type="ECO:0000313" key="2">
    <source>
        <dbReference type="Proteomes" id="UP000481153"/>
    </source>
</evidence>
<reference evidence="1 2" key="1">
    <citation type="submission" date="2019-07" db="EMBL/GenBank/DDBJ databases">
        <title>Genomics analysis of Aphanomyces spp. identifies a new class of oomycete effector associated with host adaptation.</title>
        <authorList>
            <person name="Gaulin E."/>
        </authorList>
    </citation>
    <scope>NUCLEOTIDE SEQUENCE [LARGE SCALE GENOMIC DNA]</scope>
    <source>
        <strain evidence="1 2">ATCC 201684</strain>
    </source>
</reference>
<comment type="caution">
    <text evidence="1">The sequence shown here is derived from an EMBL/GenBank/DDBJ whole genome shotgun (WGS) entry which is preliminary data.</text>
</comment>
<name>A0A6G0XKH3_9STRA</name>
<keyword evidence="2" id="KW-1185">Reference proteome</keyword>
<gene>
    <name evidence="1" type="ORF">Ae201684_003792</name>
</gene>
<protein>
    <submittedName>
        <fullName evidence="1">Uncharacterized protein</fullName>
    </submittedName>
</protein>
<dbReference type="Proteomes" id="UP000481153">
    <property type="component" value="Unassembled WGS sequence"/>
</dbReference>
<organism evidence="1 2">
    <name type="scientific">Aphanomyces euteiches</name>
    <dbReference type="NCBI Taxonomy" id="100861"/>
    <lineage>
        <taxon>Eukaryota</taxon>
        <taxon>Sar</taxon>
        <taxon>Stramenopiles</taxon>
        <taxon>Oomycota</taxon>
        <taxon>Saprolegniomycetes</taxon>
        <taxon>Saprolegniales</taxon>
        <taxon>Verrucalvaceae</taxon>
        <taxon>Aphanomyces</taxon>
    </lineage>
</organism>
<accession>A0A6G0XKH3</accession>
<proteinExistence type="predicted"/>
<evidence type="ECO:0000313" key="1">
    <source>
        <dbReference type="EMBL" id="KAF0740903.1"/>
    </source>
</evidence>
<dbReference type="EMBL" id="VJMJ01000042">
    <property type="protein sequence ID" value="KAF0740903.1"/>
    <property type="molecule type" value="Genomic_DNA"/>
</dbReference>
<sequence>MSKEGRLMSETTWHFFGQIVAPARDLRSISQLKRSNSSSQQAMFPRLLPAIKSFQNILDAIESSHKTCFDSTTNREQTMAILHEKVV</sequence>
<dbReference type="AlphaFoldDB" id="A0A6G0XKH3"/>